<dbReference type="Pfam" id="PF06985">
    <property type="entry name" value="HET"/>
    <property type="match status" value="1"/>
</dbReference>
<evidence type="ECO:0000259" key="1">
    <source>
        <dbReference type="Pfam" id="PF06985"/>
    </source>
</evidence>
<proteinExistence type="predicted"/>
<dbReference type="EMBL" id="MU003695">
    <property type="protein sequence ID" value="KAF2814365.1"/>
    <property type="molecule type" value="Genomic_DNA"/>
</dbReference>
<dbReference type="OrthoDB" id="3598674at2759"/>
<dbReference type="RefSeq" id="XP_033581329.1">
    <property type="nucleotide sequence ID" value="XM_033713561.1"/>
</dbReference>
<dbReference type="PANTHER" id="PTHR24148:SF64">
    <property type="entry name" value="HETEROKARYON INCOMPATIBILITY DOMAIN-CONTAINING PROTEIN"/>
    <property type="match status" value="1"/>
</dbReference>
<sequence length="117" mass="13529">MTTPSLSKQQWYFRSAALDQSHDSFRVIKLPPRPTFNARFVHPQPRTHCISRVVSSALSYTWAACASPRWIQLNGKPFMVQRNLFAALKAIRCEDEEMWVWADSICIFSYGTTMNDL</sequence>
<dbReference type="Proteomes" id="UP000504636">
    <property type="component" value="Unplaced"/>
</dbReference>
<keyword evidence="3" id="KW-1185">Reference proteome</keyword>
<dbReference type="AlphaFoldDB" id="A0A6A6Z2F9"/>
<name>A0A6A6Z2F9_9PEZI</name>
<reference evidence="4" key="3">
    <citation type="submission" date="2025-04" db="UniProtKB">
        <authorList>
            <consortium name="RefSeq"/>
        </authorList>
    </citation>
    <scope>IDENTIFICATION</scope>
    <source>
        <strain evidence="4">CBS 304.34</strain>
    </source>
</reference>
<reference evidence="2 4" key="1">
    <citation type="journal article" date="2020" name="Stud. Mycol.">
        <title>101 Dothideomycetes genomes: a test case for predicting lifestyles and emergence of pathogens.</title>
        <authorList>
            <person name="Haridas S."/>
            <person name="Albert R."/>
            <person name="Binder M."/>
            <person name="Bloem J."/>
            <person name="Labutti K."/>
            <person name="Salamov A."/>
            <person name="Andreopoulos B."/>
            <person name="Baker S."/>
            <person name="Barry K."/>
            <person name="Bills G."/>
            <person name="Bluhm B."/>
            <person name="Cannon C."/>
            <person name="Castanera R."/>
            <person name="Culley D."/>
            <person name="Daum C."/>
            <person name="Ezra D."/>
            <person name="Gonzalez J."/>
            <person name="Henrissat B."/>
            <person name="Kuo A."/>
            <person name="Liang C."/>
            <person name="Lipzen A."/>
            <person name="Lutzoni F."/>
            <person name="Magnuson J."/>
            <person name="Mondo S."/>
            <person name="Nolan M."/>
            <person name="Ohm R."/>
            <person name="Pangilinan J."/>
            <person name="Park H.-J."/>
            <person name="Ramirez L."/>
            <person name="Alfaro M."/>
            <person name="Sun H."/>
            <person name="Tritt A."/>
            <person name="Yoshinaga Y."/>
            <person name="Zwiers L.-H."/>
            <person name="Turgeon B."/>
            <person name="Goodwin S."/>
            <person name="Spatafora J."/>
            <person name="Crous P."/>
            <person name="Grigoriev I."/>
        </authorList>
    </citation>
    <scope>NUCLEOTIDE SEQUENCE</scope>
    <source>
        <strain evidence="2 4">CBS 304.34</strain>
    </source>
</reference>
<evidence type="ECO:0000313" key="4">
    <source>
        <dbReference type="RefSeq" id="XP_033581329.1"/>
    </source>
</evidence>
<accession>A0A6A6Z2F9</accession>
<dbReference type="InterPro" id="IPR010730">
    <property type="entry name" value="HET"/>
</dbReference>
<evidence type="ECO:0000313" key="3">
    <source>
        <dbReference type="Proteomes" id="UP000504636"/>
    </source>
</evidence>
<reference evidence="4" key="2">
    <citation type="submission" date="2020-04" db="EMBL/GenBank/DDBJ databases">
        <authorList>
            <consortium name="NCBI Genome Project"/>
        </authorList>
    </citation>
    <scope>NUCLEOTIDE SEQUENCE</scope>
    <source>
        <strain evidence="4">CBS 304.34</strain>
    </source>
</reference>
<dbReference type="InterPro" id="IPR052895">
    <property type="entry name" value="HetReg/Transcr_Mod"/>
</dbReference>
<organism evidence="2">
    <name type="scientific">Mytilinidion resinicola</name>
    <dbReference type="NCBI Taxonomy" id="574789"/>
    <lineage>
        <taxon>Eukaryota</taxon>
        <taxon>Fungi</taxon>
        <taxon>Dikarya</taxon>
        <taxon>Ascomycota</taxon>
        <taxon>Pezizomycotina</taxon>
        <taxon>Dothideomycetes</taxon>
        <taxon>Pleosporomycetidae</taxon>
        <taxon>Mytilinidiales</taxon>
        <taxon>Mytilinidiaceae</taxon>
        <taxon>Mytilinidion</taxon>
    </lineage>
</organism>
<feature type="domain" description="Heterokaryon incompatibility" evidence="1">
    <location>
        <begin position="57"/>
        <end position="107"/>
    </location>
</feature>
<gene>
    <name evidence="2 4" type="ORF">BDZ99DRAFT_235589</name>
</gene>
<evidence type="ECO:0000313" key="2">
    <source>
        <dbReference type="EMBL" id="KAF2814365.1"/>
    </source>
</evidence>
<dbReference type="GeneID" id="54454454"/>
<dbReference type="PANTHER" id="PTHR24148">
    <property type="entry name" value="ANKYRIN REPEAT DOMAIN-CONTAINING PROTEIN 39 HOMOLOG-RELATED"/>
    <property type="match status" value="1"/>
</dbReference>
<protein>
    <recommendedName>
        <fullName evidence="1">Heterokaryon incompatibility domain-containing protein</fullName>
    </recommendedName>
</protein>